<dbReference type="EMBL" id="JBBPBM010000006">
    <property type="protein sequence ID" value="KAK8579693.1"/>
    <property type="molecule type" value="Genomic_DNA"/>
</dbReference>
<name>A0ABR2FFI6_9ROSI</name>
<proteinExistence type="predicted"/>
<evidence type="ECO:0008006" key="3">
    <source>
        <dbReference type="Google" id="ProtNLM"/>
    </source>
</evidence>
<gene>
    <name evidence="1" type="ORF">V6N12_070004</name>
</gene>
<keyword evidence="2" id="KW-1185">Reference proteome</keyword>
<organism evidence="1 2">
    <name type="scientific">Hibiscus sabdariffa</name>
    <name type="common">roselle</name>
    <dbReference type="NCBI Taxonomy" id="183260"/>
    <lineage>
        <taxon>Eukaryota</taxon>
        <taxon>Viridiplantae</taxon>
        <taxon>Streptophyta</taxon>
        <taxon>Embryophyta</taxon>
        <taxon>Tracheophyta</taxon>
        <taxon>Spermatophyta</taxon>
        <taxon>Magnoliopsida</taxon>
        <taxon>eudicotyledons</taxon>
        <taxon>Gunneridae</taxon>
        <taxon>Pentapetalae</taxon>
        <taxon>rosids</taxon>
        <taxon>malvids</taxon>
        <taxon>Malvales</taxon>
        <taxon>Malvaceae</taxon>
        <taxon>Malvoideae</taxon>
        <taxon>Hibiscus</taxon>
    </lineage>
</organism>
<sequence>MSLFDLECDRWNSLLDSLNGFRLNNYTMDWISWEGSSDGKFSVKSLVNKLSCSLYSGGEWKSLVWRGVAPPKVEIFTWLVIRQRISLDGCGRDVLCFGVCHLSSQVIPMSSFWLGMGKVGVRSFLGSSFVEVLKFNIDGAMLSNGSKGGIGGIVRISFGACLDTFSLPIGLSPHYGGIRSN</sequence>
<evidence type="ECO:0000313" key="2">
    <source>
        <dbReference type="Proteomes" id="UP001472677"/>
    </source>
</evidence>
<accession>A0ABR2FFI6</accession>
<reference evidence="1 2" key="1">
    <citation type="journal article" date="2024" name="G3 (Bethesda)">
        <title>Genome assembly of Hibiscus sabdariffa L. provides insights into metabolisms of medicinal natural products.</title>
        <authorList>
            <person name="Kim T."/>
        </authorList>
    </citation>
    <scope>NUCLEOTIDE SEQUENCE [LARGE SCALE GENOMIC DNA]</scope>
    <source>
        <strain evidence="1">TK-2024</strain>
        <tissue evidence="1">Old leaves</tissue>
    </source>
</reference>
<dbReference type="Proteomes" id="UP001472677">
    <property type="component" value="Unassembled WGS sequence"/>
</dbReference>
<comment type="caution">
    <text evidence="1">The sequence shown here is derived from an EMBL/GenBank/DDBJ whole genome shotgun (WGS) entry which is preliminary data.</text>
</comment>
<evidence type="ECO:0000313" key="1">
    <source>
        <dbReference type="EMBL" id="KAK8579693.1"/>
    </source>
</evidence>
<protein>
    <recommendedName>
        <fullName evidence="3">Reverse transcriptase zinc-binding domain-containing protein</fullName>
    </recommendedName>
</protein>